<proteinExistence type="inferred from homology"/>
<dbReference type="OMA" id="YYISFRA"/>
<feature type="transmembrane region" description="Helical" evidence="8">
    <location>
        <begin position="304"/>
        <end position="325"/>
    </location>
</feature>
<dbReference type="EnsemblPlants" id="Pp3c10_23080V3.1">
    <property type="protein sequence ID" value="PAC:32900123.CDS.1"/>
    <property type="gene ID" value="Pp3c10_23080"/>
</dbReference>
<evidence type="ECO:0000256" key="5">
    <source>
        <dbReference type="ARBA" id="ARBA00022692"/>
    </source>
</evidence>
<feature type="domain" description="Wax synthase" evidence="9">
    <location>
        <begin position="208"/>
        <end position="250"/>
    </location>
</feature>
<dbReference type="PANTHER" id="PTHR31595">
    <property type="entry name" value="LONG-CHAIN-ALCOHOL O-FATTY-ACYLTRANSFERASE 3-RELATED"/>
    <property type="match status" value="1"/>
</dbReference>
<dbReference type="Gramene" id="Pp3c10_23080V3.1">
    <property type="protein sequence ID" value="PAC:32900123.CDS.1"/>
    <property type="gene ID" value="Pp3c10_23080"/>
</dbReference>
<evidence type="ECO:0000256" key="7">
    <source>
        <dbReference type="ARBA" id="ARBA00023136"/>
    </source>
</evidence>
<evidence type="ECO:0000313" key="11">
    <source>
        <dbReference type="EnsemblPlants" id="PAC:32900123.CDS.1"/>
    </source>
</evidence>
<reference evidence="11" key="3">
    <citation type="submission" date="2020-12" db="UniProtKB">
        <authorList>
            <consortium name="EnsemblPlants"/>
        </authorList>
    </citation>
    <scope>IDENTIFICATION</scope>
</reference>
<evidence type="ECO:0000256" key="1">
    <source>
        <dbReference type="ARBA" id="ARBA00004141"/>
    </source>
</evidence>
<sequence>MATLGYEAQSWKEGILVGHLLVFIAAAYCYWIVRRFSLGFPRLVASTPALAVYTLVPFIWSHDTHLTGVGCFYCIVTWIASFKVLLLCWGTGAGCDPWVEPIFPRFAIVMMYPAHVKQTGKVVKRVPVKYSSLIDYVSKSETWYMLFARSVVKSVVLALLLQITVSSLDTLPLIVLHLLTTLQLYLFATTLLEVLAAVANFFFGVTIEPHFDNPFVSVSLQEFWGQRWNLLVSSCLRETVYNPVLHLLQRSDDKPETSDQALSTNLAESEDLFLTRRSKRSSGVTNTDFSKAQGARRKFDLDKLIALLASFLVSGIMHEGAVYYMTWNATWRMTSFFVVHGVAVALETAWKIQYPKTRPSRVVSTLLTLSFTFITAHWLFWPPVDCKIAIISSELLNLRF</sequence>
<dbReference type="Proteomes" id="UP000006727">
    <property type="component" value="Chromosome 10"/>
</dbReference>
<dbReference type="EnsemblPlants" id="Pp3c10_23080V3.2">
    <property type="protein sequence ID" value="PAC:32900124.CDS.1"/>
    <property type="gene ID" value="Pp3c10_23080"/>
</dbReference>
<feature type="transmembrane region" description="Helical" evidence="8">
    <location>
        <begin position="40"/>
        <end position="60"/>
    </location>
</feature>
<dbReference type="InterPro" id="IPR032805">
    <property type="entry name" value="Wax_synthase_dom"/>
</dbReference>
<feature type="transmembrane region" description="Helical" evidence="8">
    <location>
        <begin position="362"/>
        <end position="381"/>
    </location>
</feature>
<feature type="transmembrane region" description="Helical" evidence="8">
    <location>
        <begin position="15"/>
        <end position="33"/>
    </location>
</feature>
<feature type="transmembrane region" description="Helical" evidence="8">
    <location>
        <begin position="66"/>
        <end position="89"/>
    </location>
</feature>
<evidence type="ECO:0000256" key="6">
    <source>
        <dbReference type="ARBA" id="ARBA00022989"/>
    </source>
</evidence>
<dbReference type="PaxDb" id="3218-PP1S32_186V6.1"/>
<evidence type="ECO:0000313" key="12">
    <source>
        <dbReference type="Proteomes" id="UP000006727"/>
    </source>
</evidence>
<evidence type="ECO:0000256" key="4">
    <source>
        <dbReference type="ARBA" id="ARBA00022679"/>
    </source>
</evidence>
<dbReference type="HOGENOM" id="CLU_045902_1_0_1"/>
<evidence type="ECO:0000313" key="10">
    <source>
        <dbReference type="EMBL" id="PNR47160.1"/>
    </source>
</evidence>
<comment type="pathway">
    <text evidence="2">Secondary metabolite biosynthesis.</text>
</comment>
<dbReference type="Gramene" id="Pp3c10_23080V3.2">
    <property type="protein sequence ID" value="PAC:32900124.CDS.1"/>
    <property type="gene ID" value="Pp3c10_23080"/>
</dbReference>
<gene>
    <name evidence="11" type="primary">LOC112288014</name>
    <name evidence="10" type="ORF">PHYPA_014280</name>
</gene>
<keyword evidence="12" id="KW-1185">Reference proteome</keyword>
<reference evidence="10 12" key="2">
    <citation type="journal article" date="2018" name="Plant J.">
        <title>The Physcomitrella patens chromosome-scale assembly reveals moss genome structure and evolution.</title>
        <authorList>
            <person name="Lang D."/>
            <person name="Ullrich K.K."/>
            <person name="Murat F."/>
            <person name="Fuchs J."/>
            <person name="Jenkins J."/>
            <person name="Haas F.B."/>
            <person name="Piednoel M."/>
            <person name="Gundlach H."/>
            <person name="Van Bel M."/>
            <person name="Meyberg R."/>
            <person name="Vives C."/>
            <person name="Morata J."/>
            <person name="Symeonidi A."/>
            <person name="Hiss M."/>
            <person name="Muchero W."/>
            <person name="Kamisugi Y."/>
            <person name="Saleh O."/>
            <person name="Blanc G."/>
            <person name="Decker E.L."/>
            <person name="van Gessel N."/>
            <person name="Grimwood J."/>
            <person name="Hayes R.D."/>
            <person name="Graham S.W."/>
            <person name="Gunter L.E."/>
            <person name="McDaniel S.F."/>
            <person name="Hoernstein S.N.W."/>
            <person name="Larsson A."/>
            <person name="Li F.W."/>
            <person name="Perroud P.F."/>
            <person name="Phillips J."/>
            <person name="Ranjan P."/>
            <person name="Rokshar D.S."/>
            <person name="Rothfels C.J."/>
            <person name="Schneider L."/>
            <person name="Shu S."/>
            <person name="Stevenson D.W."/>
            <person name="Thummler F."/>
            <person name="Tillich M."/>
            <person name="Villarreal Aguilar J.C."/>
            <person name="Widiez T."/>
            <person name="Wong G.K."/>
            <person name="Wymore A."/>
            <person name="Zhang Y."/>
            <person name="Zimmer A.D."/>
            <person name="Quatrano R.S."/>
            <person name="Mayer K.F.X."/>
            <person name="Goodstein D."/>
            <person name="Casacuberta J.M."/>
            <person name="Vandepoele K."/>
            <person name="Reski R."/>
            <person name="Cuming A.C."/>
            <person name="Tuskan G.A."/>
            <person name="Maumus F."/>
            <person name="Salse J."/>
            <person name="Schmutz J."/>
            <person name="Rensing S.A."/>
        </authorList>
    </citation>
    <scope>NUCLEOTIDE SEQUENCE [LARGE SCALE GENOMIC DNA]</scope>
    <source>
        <strain evidence="11 12">cv. Gransden 2004</strain>
    </source>
</reference>
<dbReference type="GeneID" id="112288014"/>
<keyword evidence="4" id="KW-0808">Transferase</keyword>
<name>A9RWB1_PHYPA</name>
<accession>A9RWB1</accession>
<organism evidence="10">
    <name type="scientific">Physcomitrium patens</name>
    <name type="common">Spreading-leaved earth moss</name>
    <name type="synonym">Physcomitrella patens</name>
    <dbReference type="NCBI Taxonomy" id="3218"/>
    <lineage>
        <taxon>Eukaryota</taxon>
        <taxon>Viridiplantae</taxon>
        <taxon>Streptophyta</taxon>
        <taxon>Embryophyta</taxon>
        <taxon>Bryophyta</taxon>
        <taxon>Bryophytina</taxon>
        <taxon>Bryopsida</taxon>
        <taxon>Funariidae</taxon>
        <taxon>Funariales</taxon>
        <taxon>Funariaceae</taxon>
        <taxon>Physcomitrium</taxon>
    </lineage>
</organism>
<evidence type="ECO:0000256" key="2">
    <source>
        <dbReference type="ARBA" id="ARBA00005179"/>
    </source>
</evidence>
<dbReference type="Pfam" id="PF13813">
    <property type="entry name" value="MBOAT_2"/>
    <property type="match status" value="1"/>
</dbReference>
<dbReference type="AlphaFoldDB" id="A9RWB1"/>
<dbReference type="GO" id="GO:0008374">
    <property type="term" value="F:O-acyltransferase activity"/>
    <property type="evidence" value="ECO:0007669"/>
    <property type="project" value="InterPro"/>
</dbReference>
<keyword evidence="6 8" id="KW-1133">Transmembrane helix</keyword>
<feature type="transmembrane region" description="Helical" evidence="8">
    <location>
        <begin position="184"/>
        <end position="203"/>
    </location>
</feature>
<dbReference type="EMBL" id="ABEU02000010">
    <property type="protein sequence ID" value="PNR47160.1"/>
    <property type="molecule type" value="Genomic_DNA"/>
</dbReference>
<comment type="subcellular location">
    <subcellularLocation>
        <location evidence="1">Membrane</location>
        <topology evidence="1">Multi-pass membrane protein</topology>
    </subcellularLocation>
</comment>
<evidence type="ECO:0000259" key="9">
    <source>
        <dbReference type="Pfam" id="PF13813"/>
    </source>
</evidence>
<reference evidence="10 12" key="1">
    <citation type="journal article" date="2008" name="Science">
        <title>The Physcomitrella genome reveals evolutionary insights into the conquest of land by plants.</title>
        <authorList>
            <person name="Rensing S."/>
            <person name="Lang D."/>
            <person name="Zimmer A."/>
            <person name="Terry A."/>
            <person name="Salamov A."/>
            <person name="Shapiro H."/>
            <person name="Nishiyama T."/>
            <person name="Perroud P.-F."/>
            <person name="Lindquist E."/>
            <person name="Kamisugi Y."/>
            <person name="Tanahashi T."/>
            <person name="Sakakibara K."/>
            <person name="Fujita T."/>
            <person name="Oishi K."/>
            <person name="Shin-I T."/>
            <person name="Kuroki Y."/>
            <person name="Toyoda A."/>
            <person name="Suzuki Y."/>
            <person name="Hashimoto A."/>
            <person name="Yamaguchi K."/>
            <person name="Sugano A."/>
            <person name="Kohara Y."/>
            <person name="Fujiyama A."/>
            <person name="Anterola A."/>
            <person name="Aoki S."/>
            <person name="Ashton N."/>
            <person name="Barbazuk W.B."/>
            <person name="Barker E."/>
            <person name="Bennetzen J."/>
            <person name="Bezanilla M."/>
            <person name="Blankenship R."/>
            <person name="Cho S.H."/>
            <person name="Dutcher S."/>
            <person name="Estelle M."/>
            <person name="Fawcett J.A."/>
            <person name="Gundlach H."/>
            <person name="Hanada K."/>
            <person name="Heyl A."/>
            <person name="Hicks K.A."/>
            <person name="Hugh J."/>
            <person name="Lohr M."/>
            <person name="Mayer K."/>
            <person name="Melkozernov A."/>
            <person name="Murata T."/>
            <person name="Nelson D."/>
            <person name="Pils B."/>
            <person name="Prigge M."/>
            <person name="Reiss B."/>
            <person name="Renner T."/>
            <person name="Rombauts S."/>
            <person name="Rushton P."/>
            <person name="Sanderfoot A."/>
            <person name="Schween G."/>
            <person name="Shiu S.-H."/>
            <person name="Stueber K."/>
            <person name="Theodoulou F.L."/>
            <person name="Tu H."/>
            <person name="Van de Peer Y."/>
            <person name="Verrier P.J."/>
            <person name="Waters E."/>
            <person name="Wood A."/>
            <person name="Yang L."/>
            <person name="Cove D."/>
            <person name="Cuming A."/>
            <person name="Hasebe M."/>
            <person name="Lucas S."/>
            <person name="Mishler D.B."/>
            <person name="Reski R."/>
            <person name="Grigoriev I."/>
            <person name="Quatrano R.S."/>
            <person name="Boore J.L."/>
        </authorList>
    </citation>
    <scope>NUCLEOTIDE SEQUENCE [LARGE SCALE GENOMIC DNA]</scope>
    <source>
        <strain evidence="11 12">cv. Gransden 2004</strain>
    </source>
</reference>
<dbReference type="STRING" id="3218.A9RWB1"/>
<protein>
    <recommendedName>
        <fullName evidence="9">Wax synthase domain-containing protein</fullName>
    </recommendedName>
</protein>
<keyword evidence="5 8" id="KW-0812">Transmembrane</keyword>
<evidence type="ECO:0000256" key="8">
    <source>
        <dbReference type="SAM" id="Phobius"/>
    </source>
</evidence>
<dbReference type="GO" id="GO:0016020">
    <property type="term" value="C:membrane"/>
    <property type="evidence" value="ECO:0007669"/>
    <property type="project" value="UniProtKB-SubCell"/>
</dbReference>
<dbReference type="PANTHER" id="PTHR31595:SF57">
    <property type="entry name" value="OS04G0481900 PROTEIN"/>
    <property type="match status" value="1"/>
</dbReference>
<keyword evidence="7 8" id="KW-0472">Membrane</keyword>
<dbReference type="OrthoDB" id="1077582at2759"/>
<dbReference type="InterPro" id="IPR044851">
    <property type="entry name" value="Wax_synthase"/>
</dbReference>
<dbReference type="GO" id="GO:0006629">
    <property type="term" value="P:lipid metabolic process"/>
    <property type="evidence" value="ECO:0007669"/>
    <property type="project" value="InterPro"/>
</dbReference>
<dbReference type="RefSeq" id="XP_024387525.1">
    <property type="nucleotide sequence ID" value="XM_024531757.2"/>
</dbReference>
<comment type="similarity">
    <text evidence="3">Belongs to the wax synthase family.</text>
</comment>
<evidence type="ECO:0000256" key="3">
    <source>
        <dbReference type="ARBA" id="ARBA00007282"/>
    </source>
</evidence>
<feature type="transmembrane region" description="Helical" evidence="8">
    <location>
        <begin position="331"/>
        <end position="350"/>
    </location>
</feature>
<feature type="transmembrane region" description="Helical" evidence="8">
    <location>
        <begin position="155"/>
        <end position="178"/>
    </location>
</feature>
<dbReference type="eggNOG" id="ENOG502QSCR">
    <property type="taxonomic scope" value="Eukaryota"/>
</dbReference>